<dbReference type="GO" id="GO:0016301">
    <property type="term" value="F:kinase activity"/>
    <property type="evidence" value="ECO:0007669"/>
    <property type="project" value="UniProtKB-KW"/>
</dbReference>
<evidence type="ECO:0000259" key="5">
    <source>
        <dbReference type="Pfam" id="PF00294"/>
    </source>
</evidence>
<proteinExistence type="inferred from homology"/>
<dbReference type="PRINTS" id="PR00990">
    <property type="entry name" value="RIBOKINASE"/>
</dbReference>
<dbReference type="Gene3D" id="3.40.1190.20">
    <property type="match status" value="1"/>
</dbReference>
<evidence type="ECO:0000256" key="1">
    <source>
        <dbReference type="ARBA" id="ARBA00010688"/>
    </source>
</evidence>
<comment type="similarity">
    <text evidence="1 4">Belongs to the carbohydrate kinase PfkB family.</text>
</comment>
<keyword evidence="3 4" id="KW-0418">Kinase</keyword>
<comment type="caution">
    <text evidence="6">The sequence shown here is derived from an EMBL/GenBank/DDBJ whole genome shotgun (WGS) entry which is preliminary data.</text>
</comment>
<evidence type="ECO:0000313" key="6">
    <source>
        <dbReference type="EMBL" id="MBN2067390.1"/>
    </source>
</evidence>
<evidence type="ECO:0000256" key="2">
    <source>
        <dbReference type="ARBA" id="ARBA00022679"/>
    </source>
</evidence>
<dbReference type="PROSITE" id="PS00584">
    <property type="entry name" value="PFKB_KINASES_2"/>
    <property type="match status" value="1"/>
</dbReference>
<dbReference type="PROSITE" id="PS00583">
    <property type="entry name" value="PFKB_KINASES_1"/>
    <property type="match status" value="1"/>
</dbReference>
<gene>
    <name evidence="6" type="ORF">JW744_02890</name>
</gene>
<evidence type="ECO:0000256" key="3">
    <source>
        <dbReference type="ARBA" id="ARBA00022777"/>
    </source>
</evidence>
<dbReference type="EMBL" id="JAFGDB010000046">
    <property type="protein sequence ID" value="MBN2067390.1"/>
    <property type="molecule type" value="Genomic_DNA"/>
</dbReference>
<dbReference type="InterPro" id="IPR002139">
    <property type="entry name" value="Ribo/fructo_kinase"/>
</dbReference>
<accession>A0A938YR70</accession>
<dbReference type="SUPFAM" id="SSF53613">
    <property type="entry name" value="Ribokinase-like"/>
    <property type="match status" value="1"/>
</dbReference>
<dbReference type="Proteomes" id="UP000809243">
    <property type="component" value="Unassembled WGS sequence"/>
</dbReference>
<keyword evidence="2 4" id="KW-0808">Transferase</keyword>
<dbReference type="PANTHER" id="PTHR43320">
    <property type="entry name" value="SUGAR KINASE"/>
    <property type="match status" value="1"/>
</dbReference>
<reference evidence="6" key="1">
    <citation type="submission" date="2021-01" db="EMBL/GenBank/DDBJ databases">
        <title>Active Sulfur Cycling in an Early Earth Analoge.</title>
        <authorList>
            <person name="Hahn C.R."/>
            <person name="Youssef N.H."/>
            <person name="Elshahed M."/>
        </authorList>
    </citation>
    <scope>NUCLEOTIDE SEQUENCE</scope>
    <source>
        <strain evidence="6">Zod_Metabat.1151</strain>
    </source>
</reference>
<name>A0A938YR70_9ARCH</name>
<dbReference type="InterPro" id="IPR011611">
    <property type="entry name" value="PfkB_dom"/>
</dbReference>
<protein>
    <submittedName>
        <fullName evidence="6">Carbohydrate kinase family protein</fullName>
    </submittedName>
</protein>
<dbReference type="InterPro" id="IPR002173">
    <property type="entry name" value="Carboh/pur_kinase_PfkB_CS"/>
</dbReference>
<evidence type="ECO:0000256" key="4">
    <source>
        <dbReference type="RuleBase" id="RU003704"/>
    </source>
</evidence>
<organism evidence="6 7">
    <name type="scientific">Candidatus Iainarchaeum sp</name>
    <dbReference type="NCBI Taxonomy" id="3101447"/>
    <lineage>
        <taxon>Archaea</taxon>
        <taxon>Candidatus Iainarchaeota</taxon>
        <taxon>Candidatus Iainarchaeia</taxon>
        <taxon>Candidatus Iainarchaeales</taxon>
        <taxon>Candidatus Iainarchaeaceae</taxon>
        <taxon>Candidatus Iainarchaeum</taxon>
    </lineage>
</organism>
<dbReference type="InterPro" id="IPR052700">
    <property type="entry name" value="Carb_kinase_PfkB-like"/>
</dbReference>
<dbReference type="AlphaFoldDB" id="A0A938YR70"/>
<feature type="domain" description="Carbohydrate kinase PfkB" evidence="5">
    <location>
        <begin position="50"/>
        <end position="342"/>
    </location>
</feature>
<sequence length="369" mass="40372">MQKGKEEKQANAKIRKRESWQGIKIAPARQCKKNKNRESAYGCGKEMFDIVSVGNATVDVFIELGGKAQKGKLELPTGTKQEVKSITYGTGGGATNTAVGFKRLGLRTGILAAVGKDLAGKMVLDDLRQHRVSTRLITRLRHFSTAYSAILTGFGQDRIILTYGGATTHLGEERSIHWAWLKQTRWVHLSSFHAKPRILKKVLEFAESNGISVSFNPGMSEITQGINALGQLLKKVDVLLLNRNEAAMLTGKKDVKGQLKKLQEIVPLVVVTEGSKGAHSFDGKNYYMKPAYKVRLADTTGAGDAFHSGFVAAIARGLPVESAMEWGNANAQSVIMHLGAKNKLLALHEIEGFIKRHETAKTRLVKKAV</sequence>
<dbReference type="Pfam" id="PF00294">
    <property type="entry name" value="PfkB"/>
    <property type="match status" value="1"/>
</dbReference>
<dbReference type="PANTHER" id="PTHR43320:SF3">
    <property type="entry name" value="CARBOHYDRATE KINASE PFKB DOMAIN-CONTAINING PROTEIN"/>
    <property type="match status" value="1"/>
</dbReference>
<dbReference type="InterPro" id="IPR029056">
    <property type="entry name" value="Ribokinase-like"/>
</dbReference>
<evidence type="ECO:0000313" key="7">
    <source>
        <dbReference type="Proteomes" id="UP000809243"/>
    </source>
</evidence>